<evidence type="ECO:0000256" key="3">
    <source>
        <dbReference type="ARBA" id="ARBA00022741"/>
    </source>
</evidence>
<dbReference type="EMBL" id="CP042326">
    <property type="protein sequence ID" value="QDZ40125.1"/>
    <property type="molecule type" value="Genomic_DNA"/>
</dbReference>
<evidence type="ECO:0000256" key="7">
    <source>
        <dbReference type="RuleBase" id="RU003331"/>
    </source>
</evidence>
<dbReference type="GO" id="GO:0004017">
    <property type="term" value="F:AMP kinase activity"/>
    <property type="evidence" value="ECO:0007669"/>
    <property type="project" value="UniProtKB-UniRule"/>
</dbReference>
<comment type="pathway">
    <text evidence="5">Purine metabolism; AMP biosynthesis via salvage pathway; AMP from ADP: step 1/1.</text>
</comment>
<feature type="binding site" evidence="5">
    <location>
        <position position="131"/>
    </location>
    <ligand>
        <name>ATP</name>
        <dbReference type="ChEBI" id="CHEBI:30616"/>
    </ligand>
</feature>
<dbReference type="InterPro" id="IPR033690">
    <property type="entry name" value="Adenylat_kinase_CS"/>
</dbReference>
<evidence type="ECO:0000313" key="8">
    <source>
        <dbReference type="EMBL" id="QDZ40125.1"/>
    </source>
</evidence>
<feature type="binding site" evidence="5">
    <location>
        <position position="133"/>
    </location>
    <ligand>
        <name>AMP</name>
        <dbReference type="ChEBI" id="CHEBI:456215"/>
    </ligand>
</feature>
<dbReference type="OrthoDB" id="9805030at2"/>
<comment type="subunit">
    <text evidence="5 7">Monomer.</text>
</comment>
<dbReference type="GO" id="GO:0005524">
    <property type="term" value="F:ATP binding"/>
    <property type="evidence" value="ECO:0007669"/>
    <property type="project" value="UniProtKB-UniRule"/>
</dbReference>
<organism evidence="8 9">
    <name type="scientific">Euhalothece natronophila Z-M001</name>
    <dbReference type="NCBI Taxonomy" id="522448"/>
    <lineage>
        <taxon>Bacteria</taxon>
        <taxon>Bacillati</taxon>
        <taxon>Cyanobacteriota</taxon>
        <taxon>Cyanophyceae</taxon>
        <taxon>Oscillatoriophycideae</taxon>
        <taxon>Chroococcales</taxon>
        <taxon>Halothecacae</taxon>
        <taxon>Halothece cluster</taxon>
        <taxon>Euhalothece</taxon>
    </lineage>
</organism>
<evidence type="ECO:0000256" key="1">
    <source>
        <dbReference type="ARBA" id="ARBA00022679"/>
    </source>
</evidence>
<feature type="binding site" evidence="5">
    <location>
        <begin position="14"/>
        <end position="19"/>
    </location>
    <ligand>
        <name>ATP</name>
        <dbReference type="ChEBI" id="CHEBI:30616"/>
    </ligand>
</feature>
<feature type="binding site" evidence="5">
    <location>
        <begin position="89"/>
        <end position="92"/>
    </location>
    <ligand>
        <name>AMP</name>
        <dbReference type="ChEBI" id="CHEBI:456215"/>
    </ligand>
</feature>
<dbReference type="HAMAP" id="MF_00235">
    <property type="entry name" value="Adenylate_kinase_Adk"/>
    <property type="match status" value="1"/>
</dbReference>
<dbReference type="PRINTS" id="PR00094">
    <property type="entry name" value="ADENYLTKNASE"/>
</dbReference>
<keyword evidence="2 5" id="KW-0545">Nucleotide biosynthesis</keyword>
<protein>
    <recommendedName>
        <fullName evidence="5 7">Adenylate kinase</fullName>
        <shortName evidence="5">AK</shortName>
        <ecNumber evidence="5 7">2.7.4.3</ecNumber>
    </recommendedName>
    <alternativeName>
        <fullName evidence="5">ATP-AMP transphosphorylase</fullName>
    </alternativeName>
    <alternativeName>
        <fullName evidence="5">ATP:AMP phosphotransferase</fullName>
    </alternativeName>
    <alternativeName>
        <fullName evidence="5">Adenylate monophosphate kinase</fullName>
    </alternativeName>
</protein>
<dbReference type="InterPro" id="IPR000850">
    <property type="entry name" value="Adenylat/UMP-CMP_kin"/>
</dbReference>
<keyword evidence="5 7" id="KW-0067">ATP-binding</keyword>
<feature type="binding site" evidence="5">
    <location>
        <position position="172"/>
    </location>
    <ligand>
        <name>ATP</name>
        <dbReference type="ChEBI" id="CHEBI:30616"/>
    </ligand>
</feature>
<evidence type="ECO:0000256" key="6">
    <source>
        <dbReference type="RuleBase" id="RU003330"/>
    </source>
</evidence>
<keyword evidence="1 5" id="KW-0808">Transferase</keyword>
<feature type="binding site" evidence="5">
    <location>
        <position position="35"/>
    </location>
    <ligand>
        <name>AMP</name>
        <dbReference type="ChEBI" id="CHEBI:456215"/>
    </ligand>
</feature>
<dbReference type="GO" id="GO:0005737">
    <property type="term" value="C:cytoplasm"/>
    <property type="evidence" value="ECO:0007669"/>
    <property type="project" value="UniProtKB-SubCell"/>
</dbReference>
<reference evidence="8" key="1">
    <citation type="submission" date="2019-08" db="EMBL/GenBank/DDBJ databases">
        <title>Carotenoids and Carotenoid Binding Proteins in the Halophilic Cyanobacterium Euhalothece sp. ZM00.</title>
        <authorList>
            <person name="Cho S.M."/>
            <person name="Song J.Y."/>
            <person name="Park Y.-I."/>
        </authorList>
    </citation>
    <scope>NUCLEOTIDE SEQUENCE [LARGE SCALE GENOMIC DNA]</scope>
    <source>
        <strain evidence="8">Z-M001</strain>
    </source>
</reference>
<dbReference type="NCBIfam" id="TIGR01351">
    <property type="entry name" value="adk"/>
    <property type="match status" value="1"/>
</dbReference>
<dbReference type="InterPro" id="IPR027417">
    <property type="entry name" value="P-loop_NTPase"/>
</dbReference>
<dbReference type="GO" id="GO:0044209">
    <property type="term" value="P:AMP salvage"/>
    <property type="evidence" value="ECO:0007669"/>
    <property type="project" value="UniProtKB-UniRule"/>
</dbReference>
<sequence>MTQYSRLIFFGPPGAGKGTQAKEVSKECNIPHIATGDILRNAIKEQTPVGKKAQSYVDNGDLVPDEVLGELVRDRLQQPDTQSGWILDGFPRTLKQAEFLDELLKELNSSYDLVIYLDVPDEVLMKRLLGRGRKDDTEETIRHRLDIFHNETAELISFYKQRNHFLQVDGNQPLPQVTERIKTAMAEGS</sequence>
<dbReference type="PROSITE" id="PS00113">
    <property type="entry name" value="ADENYLATE_KINASE"/>
    <property type="match status" value="1"/>
</dbReference>
<keyword evidence="4 5" id="KW-0418">Kinase</keyword>
<evidence type="ECO:0000313" key="9">
    <source>
        <dbReference type="Proteomes" id="UP000318453"/>
    </source>
</evidence>
<comment type="caution">
    <text evidence="5">Lacks conserved residue(s) required for the propagation of feature annotation.</text>
</comment>
<name>A0A5B8NPQ5_9CHRO</name>
<comment type="domain">
    <text evidence="5">Consists of three domains, a large central CORE domain and two small peripheral domains, NMPbind and LID, which undergo movements during catalysis. The LID domain closes over the site of phosphoryl transfer upon ATP binding. Assembling and dissambling the active center during each catalytic cycle provides an effective means to prevent ATP hydrolysis.</text>
</comment>
<feature type="binding site" evidence="5">
    <location>
        <begin position="61"/>
        <end position="63"/>
    </location>
    <ligand>
        <name>AMP</name>
        <dbReference type="ChEBI" id="CHEBI:456215"/>
    </ligand>
</feature>
<feature type="binding site" evidence="5">
    <location>
        <position position="96"/>
    </location>
    <ligand>
        <name>AMP</name>
        <dbReference type="ChEBI" id="CHEBI:456215"/>
    </ligand>
</feature>
<dbReference type="SUPFAM" id="SSF52540">
    <property type="entry name" value="P-loop containing nucleoside triphosphate hydrolases"/>
    <property type="match status" value="1"/>
</dbReference>
<feature type="binding site" evidence="5">
    <location>
        <position position="144"/>
    </location>
    <ligand>
        <name>AMP</name>
        <dbReference type="ChEBI" id="CHEBI:456215"/>
    </ligand>
</feature>
<dbReference type="Proteomes" id="UP000318453">
    <property type="component" value="Chromosome"/>
</dbReference>
<dbReference type="NCBIfam" id="NF011101">
    <property type="entry name" value="PRK14528.1"/>
    <property type="match status" value="1"/>
</dbReference>
<dbReference type="UniPathway" id="UPA00588">
    <property type="reaction ID" value="UER00649"/>
</dbReference>
<comment type="subcellular location">
    <subcellularLocation>
        <location evidence="5 7">Cytoplasm</location>
    </subcellularLocation>
</comment>
<dbReference type="NCBIfam" id="NF001381">
    <property type="entry name" value="PRK00279.1-3"/>
    <property type="match status" value="1"/>
</dbReference>
<comment type="similarity">
    <text evidence="5 6">Belongs to the adenylate kinase family.</text>
</comment>
<dbReference type="PANTHER" id="PTHR23359">
    <property type="entry name" value="NUCLEOTIDE KINASE"/>
    <property type="match status" value="1"/>
</dbReference>
<evidence type="ECO:0000256" key="2">
    <source>
        <dbReference type="ARBA" id="ARBA00022727"/>
    </source>
</evidence>
<dbReference type="CDD" id="cd01428">
    <property type="entry name" value="ADK"/>
    <property type="match status" value="1"/>
</dbReference>
<dbReference type="KEGG" id="enn:FRE64_09305"/>
<feature type="region of interest" description="NMP" evidence="5">
    <location>
        <begin position="34"/>
        <end position="63"/>
    </location>
</feature>
<gene>
    <name evidence="5" type="primary">adk</name>
    <name evidence="8" type="ORF">FRE64_09305</name>
</gene>
<keyword evidence="5" id="KW-0963">Cytoplasm</keyword>
<comment type="function">
    <text evidence="5">Catalyzes the reversible transfer of the terminal phosphate group between ATP and AMP. Plays an important role in cellular energy homeostasis and in adenine nucleotide metabolism.</text>
</comment>
<dbReference type="NCBIfam" id="NF002700">
    <property type="entry name" value="PRK02496.1"/>
    <property type="match status" value="1"/>
</dbReference>
<dbReference type="InterPro" id="IPR006259">
    <property type="entry name" value="Adenyl_kin_sub"/>
</dbReference>
<keyword evidence="3 5" id="KW-0547">Nucleotide-binding</keyword>
<dbReference type="NCBIfam" id="NF011105">
    <property type="entry name" value="PRK14532.1"/>
    <property type="match status" value="1"/>
</dbReference>
<proteinExistence type="inferred from homology"/>
<dbReference type="NCBIfam" id="NF011100">
    <property type="entry name" value="PRK14527.1"/>
    <property type="match status" value="1"/>
</dbReference>
<accession>A0A5B8NPQ5</accession>
<keyword evidence="9" id="KW-1185">Reference proteome</keyword>
<comment type="catalytic activity">
    <reaction evidence="5 7">
        <text>AMP + ATP = 2 ADP</text>
        <dbReference type="Rhea" id="RHEA:12973"/>
        <dbReference type="ChEBI" id="CHEBI:30616"/>
        <dbReference type="ChEBI" id="CHEBI:456215"/>
        <dbReference type="ChEBI" id="CHEBI:456216"/>
        <dbReference type="EC" id="2.7.4.3"/>
    </reaction>
</comment>
<evidence type="ECO:0000256" key="5">
    <source>
        <dbReference type="HAMAP-Rule" id="MF_00235"/>
    </source>
</evidence>
<dbReference type="RefSeq" id="WP_146295810.1">
    <property type="nucleotide sequence ID" value="NZ_CP042326.1"/>
</dbReference>
<dbReference type="AlphaFoldDB" id="A0A5B8NPQ5"/>
<dbReference type="NCBIfam" id="NF011104">
    <property type="entry name" value="PRK14531.1"/>
    <property type="match status" value="1"/>
</dbReference>
<feature type="binding site" evidence="5">
    <location>
        <position position="40"/>
    </location>
    <ligand>
        <name>AMP</name>
        <dbReference type="ChEBI" id="CHEBI:456215"/>
    </ligand>
</feature>
<dbReference type="Gene3D" id="3.40.50.300">
    <property type="entry name" value="P-loop containing nucleotide triphosphate hydrolases"/>
    <property type="match status" value="1"/>
</dbReference>
<dbReference type="EC" id="2.7.4.3" evidence="5 7"/>
<evidence type="ECO:0000256" key="4">
    <source>
        <dbReference type="ARBA" id="ARBA00022777"/>
    </source>
</evidence>
<dbReference type="Pfam" id="PF00406">
    <property type="entry name" value="ADK"/>
    <property type="match status" value="1"/>
</dbReference>